<dbReference type="InterPro" id="IPR006094">
    <property type="entry name" value="Oxid_FAD_bind_N"/>
</dbReference>
<gene>
    <name evidence="4" type="ORF">ACFQ34_01465</name>
</gene>
<evidence type="ECO:0000256" key="1">
    <source>
        <dbReference type="ARBA" id="ARBA00022630"/>
    </source>
</evidence>
<keyword evidence="5" id="KW-1185">Reference proteome</keyword>
<keyword evidence="1" id="KW-0285">Flavoprotein</keyword>
<dbReference type="SUPFAM" id="SSF56176">
    <property type="entry name" value="FAD-binding/transporter-associated domain-like"/>
    <property type="match status" value="1"/>
</dbReference>
<name>A0ABW3VAS2_9PSEU</name>
<dbReference type="EMBL" id="JBHTMB010000009">
    <property type="protein sequence ID" value="MFD1231941.1"/>
    <property type="molecule type" value="Genomic_DNA"/>
</dbReference>
<dbReference type="PANTHER" id="PTHR11748:SF103">
    <property type="entry name" value="GLYCOLATE OXIDASE SUBUNIT GLCE"/>
    <property type="match status" value="1"/>
</dbReference>
<accession>A0ABW3VAS2</accession>
<dbReference type="InterPro" id="IPR036318">
    <property type="entry name" value="FAD-bd_PCMH-like_sf"/>
</dbReference>
<evidence type="ECO:0000256" key="2">
    <source>
        <dbReference type="ARBA" id="ARBA00022827"/>
    </source>
</evidence>
<dbReference type="Gene3D" id="3.30.465.10">
    <property type="match status" value="1"/>
</dbReference>
<comment type="caution">
    <text evidence="4">The sequence shown here is derived from an EMBL/GenBank/DDBJ whole genome shotgun (WGS) entry which is preliminary data.</text>
</comment>
<dbReference type="InterPro" id="IPR016164">
    <property type="entry name" value="FAD-linked_Oxase-like_C"/>
</dbReference>
<evidence type="ECO:0000259" key="3">
    <source>
        <dbReference type="PROSITE" id="PS51387"/>
    </source>
</evidence>
<dbReference type="InterPro" id="IPR016166">
    <property type="entry name" value="FAD-bd_PCMH"/>
</dbReference>
<dbReference type="PROSITE" id="PS51387">
    <property type="entry name" value="FAD_PCMH"/>
    <property type="match status" value="1"/>
</dbReference>
<proteinExistence type="predicted"/>
<protein>
    <submittedName>
        <fullName evidence="4">FAD-binding oxidoreductase</fullName>
    </submittedName>
</protein>
<organism evidence="4 5">
    <name type="scientific">Pseudonocardia benzenivorans</name>
    <dbReference type="NCBI Taxonomy" id="228005"/>
    <lineage>
        <taxon>Bacteria</taxon>
        <taxon>Bacillati</taxon>
        <taxon>Actinomycetota</taxon>
        <taxon>Actinomycetes</taxon>
        <taxon>Pseudonocardiales</taxon>
        <taxon>Pseudonocardiaceae</taxon>
        <taxon>Pseudonocardia</taxon>
    </lineage>
</organism>
<feature type="domain" description="FAD-binding PCMH-type" evidence="3">
    <location>
        <begin position="1"/>
        <end position="176"/>
    </location>
</feature>
<reference evidence="5" key="1">
    <citation type="journal article" date="2019" name="Int. J. Syst. Evol. Microbiol.">
        <title>The Global Catalogue of Microorganisms (GCM) 10K type strain sequencing project: providing services to taxonomists for standard genome sequencing and annotation.</title>
        <authorList>
            <consortium name="The Broad Institute Genomics Platform"/>
            <consortium name="The Broad Institute Genome Sequencing Center for Infectious Disease"/>
            <person name="Wu L."/>
            <person name="Ma J."/>
        </authorList>
    </citation>
    <scope>NUCLEOTIDE SEQUENCE [LARGE SCALE GENOMIC DNA]</scope>
    <source>
        <strain evidence="5">CCUG 49018</strain>
    </source>
</reference>
<dbReference type="Pfam" id="PF01565">
    <property type="entry name" value="FAD_binding_4"/>
    <property type="match status" value="1"/>
</dbReference>
<dbReference type="SUPFAM" id="SSF55103">
    <property type="entry name" value="FAD-linked oxidases, C-terminal domain"/>
    <property type="match status" value="1"/>
</dbReference>
<sequence>MPTTRFTPSDVDELRAVLADTTASHARLLVEGAGTAATTGGRPDPADAVVDTTGLSGVLRYNPADMTVAVRAGTPLTQVQAELTGQRVAFDPARGRRGATVGGLLATADGGPARQQFGVLRDLVIGATVVLADGTVAHSGGHVIKNVAGYDLAKLFHGSLGTLGVVAEVVLRLHPLPRHVVTVAVPGPAEEATRTGTDLLGRGIEPAALEWTPDSGLLVRLEGTEEGVLARAGAVEAVGGTILSDDAQVAAWAGVDAVADPAAPGTTVLRAGTLPSDGPGFVATLAAAAARAGADLAVSSGVGTGVHTVALTGGDHAAVLAAAHAAAGPAVTVLRHDGLDPDAPLWGPPPAAVALLRAVKQRFDPTGRFGAGRLSPWLAPVRDVPATEGVPA</sequence>
<dbReference type="PANTHER" id="PTHR11748">
    <property type="entry name" value="D-LACTATE DEHYDROGENASE"/>
    <property type="match status" value="1"/>
</dbReference>
<dbReference type="InterPro" id="IPR016169">
    <property type="entry name" value="FAD-bd_PCMH_sub2"/>
</dbReference>
<evidence type="ECO:0000313" key="4">
    <source>
        <dbReference type="EMBL" id="MFD1231941.1"/>
    </source>
</evidence>
<evidence type="ECO:0000313" key="5">
    <source>
        <dbReference type="Proteomes" id="UP001597182"/>
    </source>
</evidence>
<dbReference type="RefSeq" id="WP_339121666.1">
    <property type="nucleotide sequence ID" value="NZ_BAABKS010000007.1"/>
</dbReference>
<keyword evidence="2" id="KW-0274">FAD</keyword>
<dbReference type="Proteomes" id="UP001597182">
    <property type="component" value="Unassembled WGS sequence"/>
</dbReference>